<dbReference type="PANTHER" id="PTHR46696:SF6">
    <property type="entry name" value="P450, PUTATIVE (EUROFUNG)-RELATED"/>
    <property type="match status" value="1"/>
</dbReference>
<dbReference type="GO" id="GO:0004497">
    <property type="term" value="F:monooxygenase activity"/>
    <property type="evidence" value="ECO:0007669"/>
    <property type="project" value="InterPro"/>
</dbReference>
<organism evidence="2 3">
    <name type="scientific">Saccharospirillum salsuginis</name>
    <dbReference type="NCBI Taxonomy" id="418750"/>
    <lineage>
        <taxon>Bacteria</taxon>
        <taxon>Pseudomonadati</taxon>
        <taxon>Pseudomonadota</taxon>
        <taxon>Gammaproteobacteria</taxon>
        <taxon>Oceanospirillales</taxon>
        <taxon>Saccharospirillaceae</taxon>
        <taxon>Saccharospirillum</taxon>
    </lineage>
</organism>
<dbReference type="GO" id="GO:0020037">
    <property type="term" value="F:heme binding"/>
    <property type="evidence" value="ECO:0007669"/>
    <property type="project" value="InterPro"/>
</dbReference>
<dbReference type="GO" id="GO:0005506">
    <property type="term" value="F:iron ion binding"/>
    <property type="evidence" value="ECO:0007669"/>
    <property type="project" value="InterPro"/>
</dbReference>
<dbReference type="Gene3D" id="1.10.630.10">
    <property type="entry name" value="Cytochrome P450"/>
    <property type="match status" value="1"/>
</dbReference>
<dbReference type="InterPro" id="IPR001128">
    <property type="entry name" value="Cyt_P450"/>
</dbReference>
<evidence type="ECO:0000256" key="1">
    <source>
        <dbReference type="ARBA" id="ARBA00010617"/>
    </source>
</evidence>
<keyword evidence="3" id="KW-1185">Reference proteome</keyword>
<evidence type="ECO:0000313" key="3">
    <source>
        <dbReference type="Proteomes" id="UP000626148"/>
    </source>
</evidence>
<dbReference type="Proteomes" id="UP000626148">
    <property type="component" value="Unassembled WGS sequence"/>
</dbReference>
<accession>A0A918KJW1</accession>
<proteinExistence type="inferred from homology"/>
<dbReference type="AlphaFoldDB" id="A0A918KJW1"/>
<dbReference type="PANTHER" id="PTHR46696">
    <property type="entry name" value="P450, PUTATIVE (EUROFUNG)-RELATED"/>
    <property type="match status" value="1"/>
</dbReference>
<dbReference type="SUPFAM" id="SSF48264">
    <property type="entry name" value="Cytochrome P450"/>
    <property type="match status" value="1"/>
</dbReference>
<protein>
    <submittedName>
        <fullName evidence="2">Cytochrome P450</fullName>
    </submittedName>
</protein>
<gene>
    <name evidence="2" type="ORF">GCM10007392_37370</name>
</gene>
<dbReference type="InterPro" id="IPR002397">
    <property type="entry name" value="Cyt_P450_B"/>
</dbReference>
<reference evidence="2" key="1">
    <citation type="journal article" date="2014" name="Int. J. Syst. Evol. Microbiol.">
        <title>Complete genome sequence of Corynebacterium casei LMG S-19264T (=DSM 44701T), isolated from a smear-ripened cheese.</title>
        <authorList>
            <consortium name="US DOE Joint Genome Institute (JGI-PGF)"/>
            <person name="Walter F."/>
            <person name="Albersmeier A."/>
            <person name="Kalinowski J."/>
            <person name="Ruckert C."/>
        </authorList>
    </citation>
    <scope>NUCLEOTIDE SEQUENCE</scope>
    <source>
        <strain evidence="2">KCTC 22169</strain>
    </source>
</reference>
<evidence type="ECO:0000313" key="2">
    <source>
        <dbReference type="EMBL" id="GGX66241.1"/>
    </source>
</evidence>
<dbReference type="CDD" id="cd11079">
    <property type="entry name" value="Cyp_unk"/>
    <property type="match status" value="1"/>
</dbReference>
<reference evidence="2" key="2">
    <citation type="submission" date="2020-09" db="EMBL/GenBank/DDBJ databases">
        <authorList>
            <person name="Sun Q."/>
            <person name="Kim S."/>
        </authorList>
    </citation>
    <scope>NUCLEOTIDE SEQUENCE</scope>
    <source>
        <strain evidence="2">KCTC 22169</strain>
    </source>
</reference>
<comment type="caution">
    <text evidence="2">The sequence shown here is derived from an EMBL/GenBank/DDBJ whole genome shotgun (WGS) entry which is preliminary data.</text>
</comment>
<dbReference type="GO" id="GO:0016705">
    <property type="term" value="F:oxidoreductase activity, acting on paired donors, with incorporation or reduction of molecular oxygen"/>
    <property type="evidence" value="ECO:0007669"/>
    <property type="project" value="InterPro"/>
</dbReference>
<sequence>MTRDKTEDWDPRSADILDDPISAYDTMRHKYAVAWSDYQQWSVFRHADAMRLLTEPETFSNNVSDRVSVPNGMDAPKHQRYRELIEPYFSANRVEAFRPVCQTIAEKTVGAIDAGEPFEAMSVLAEEYALRVQCAFMGWPDRYREILRQWLHKQQAATLAGDRTALKAIASEFDGYIHELIDERVRLGQKAPNDNTTALMNERVDGRPLSHEELVSLLRNWTVGEVGTISASVGILLNYLARYIDLQAHLRNNPQELSAAIDEILRIDAPLMSNRRRTTCPVHLGGRDLDAGERLTLLWASVNRDERVFGDPDRFDPVKNAPNNLLYGAGPHVCPGAPLARMELTVFMSAVLTETQSIELATGQAAVRAHYPSGGFAELPIVWR</sequence>
<dbReference type="Pfam" id="PF00067">
    <property type="entry name" value="p450"/>
    <property type="match status" value="1"/>
</dbReference>
<dbReference type="PRINTS" id="PR00359">
    <property type="entry name" value="BP450"/>
</dbReference>
<dbReference type="InterPro" id="IPR036396">
    <property type="entry name" value="Cyt_P450_sf"/>
</dbReference>
<dbReference type="RefSeq" id="WP_189611547.1">
    <property type="nucleotide sequence ID" value="NZ_BMXR01000010.1"/>
</dbReference>
<comment type="similarity">
    <text evidence="1">Belongs to the cytochrome P450 family.</text>
</comment>
<name>A0A918KJW1_9GAMM</name>
<dbReference type="EMBL" id="BMXR01000010">
    <property type="protein sequence ID" value="GGX66241.1"/>
    <property type="molecule type" value="Genomic_DNA"/>
</dbReference>